<dbReference type="InterPro" id="IPR004873">
    <property type="entry name" value="BURP_dom"/>
</dbReference>
<dbReference type="AlphaFoldDB" id="A0A2C9W9G7"/>
<name>A0A2C9W9G7_MANES</name>
<dbReference type="OrthoDB" id="835214at2759"/>
<organism evidence="3 4">
    <name type="scientific">Manihot esculenta</name>
    <name type="common">Cassava</name>
    <name type="synonym">Jatropha manihot</name>
    <dbReference type="NCBI Taxonomy" id="3983"/>
    <lineage>
        <taxon>Eukaryota</taxon>
        <taxon>Viridiplantae</taxon>
        <taxon>Streptophyta</taxon>
        <taxon>Embryophyta</taxon>
        <taxon>Tracheophyta</taxon>
        <taxon>Spermatophyta</taxon>
        <taxon>Magnoliopsida</taxon>
        <taxon>eudicotyledons</taxon>
        <taxon>Gunneridae</taxon>
        <taxon>Pentapetalae</taxon>
        <taxon>rosids</taxon>
        <taxon>fabids</taxon>
        <taxon>Malpighiales</taxon>
        <taxon>Euphorbiaceae</taxon>
        <taxon>Crotonoideae</taxon>
        <taxon>Manihoteae</taxon>
        <taxon>Manihot</taxon>
    </lineage>
</organism>
<proteinExistence type="predicted"/>
<sequence length="305" mass="34524">MEFHLFPLFALLLVLEGINSSLLPAEVYWRSKLPNTPLPKALQDLLKPAADERKKITYSFSEDAVGARICYEISYWEKMTKISNQNSIPSNTTTIFFLQDDLLPGKKMKLAFTKSTNGSNFLPREIAESIPFSTNKLSEILNHFSINPRSKEAEIMKITIEECEAPNLRGQDKYCATSLESLVDFAIGKYGKNVEAVLNEAEEENESQEYTILKGIIMVGEEQIVCHRERYVYAVFYCHTIKFTKVYSISMVGEDGSKAKAIVVCHTDTSAWSPKHYAFQVLKVKPGGPPICHFLNDDAIVWVPY</sequence>
<dbReference type="STRING" id="3983.A0A2C9W9G7"/>
<evidence type="ECO:0000259" key="2">
    <source>
        <dbReference type="PROSITE" id="PS51277"/>
    </source>
</evidence>
<feature type="chain" id="PRO_5013016802" description="BURP domain-containing protein" evidence="1">
    <location>
        <begin position="21"/>
        <end position="305"/>
    </location>
</feature>
<keyword evidence="1" id="KW-0732">Signal</keyword>
<dbReference type="PANTHER" id="PTHR31236">
    <property type="entry name" value="BURP DOMAIN PROTEIN USPL1-LIKE"/>
    <property type="match status" value="1"/>
</dbReference>
<feature type="signal peptide" evidence="1">
    <location>
        <begin position="1"/>
        <end position="20"/>
    </location>
</feature>
<dbReference type="PROSITE" id="PS51277">
    <property type="entry name" value="BURP"/>
    <property type="match status" value="1"/>
</dbReference>
<feature type="domain" description="BURP" evidence="2">
    <location>
        <begin position="96"/>
        <end position="305"/>
    </location>
</feature>
<protein>
    <recommendedName>
        <fullName evidence="2">BURP domain-containing protein</fullName>
    </recommendedName>
</protein>
<gene>
    <name evidence="3" type="ORF">MANES_03G128100v8</name>
</gene>
<evidence type="ECO:0000313" key="4">
    <source>
        <dbReference type="Proteomes" id="UP000091857"/>
    </source>
</evidence>
<dbReference type="PANTHER" id="PTHR31236:SF28">
    <property type="entry name" value="BURP DOMAIN-CONTAINING PROTEIN"/>
    <property type="match status" value="1"/>
</dbReference>
<dbReference type="SMART" id="SM01045">
    <property type="entry name" value="BURP"/>
    <property type="match status" value="1"/>
</dbReference>
<dbReference type="EMBL" id="CM004389">
    <property type="protein sequence ID" value="OAY55108.1"/>
    <property type="molecule type" value="Genomic_DNA"/>
</dbReference>
<dbReference type="InterPro" id="IPR044816">
    <property type="entry name" value="BURP"/>
</dbReference>
<evidence type="ECO:0000256" key="1">
    <source>
        <dbReference type="SAM" id="SignalP"/>
    </source>
</evidence>
<reference evidence="4" key="1">
    <citation type="journal article" date="2016" name="Nat. Biotechnol.">
        <title>Sequencing wild and cultivated cassava and related species reveals extensive interspecific hybridization and genetic diversity.</title>
        <authorList>
            <person name="Bredeson J.V."/>
            <person name="Lyons J.B."/>
            <person name="Prochnik S.E."/>
            <person name="Wu G.A."/>
            <person name="Ha C.M."/>
            <person name="Edsinger-Gonzales E."/>
            <person name="Grimwood J."/>
            <person name="Schmutz J."/>
            <person name="Rabbi I.Y."/>
            <person name="Egesi C."/>
            <person name="Nauluvula P."/>
            <person name="Lebot V."/>
            <person name="Ndunguru J."/>
            <person name="Mkamilo G."/>
            <person name="Bart R.S."/>
            <person name="Setter T.L."/>
            <person name="Gleadow R.M."/>
            <person name="Kulakow P."/>
            <person name="Ferguson M.E."/>
            <person name="Rounsley S."/>
            <person name="Rokhsar D.S."/>
        </authorList>
    </citation>
    <scope>NUCLEOTIDE SEQUENCE [LARGE SCALE GENOMIC DNA]</scope>
    <source>
        <strain evidence="4">cv. AM560-2</strain>
    </source>
</reference>
<evidence type="ECO:0000313" key="3">
    <source>
        <dbReference type="EMBL" id="OAY55108.1"/>
    </source>
</evidence>
<comment type="caution">
    <text evidence="3">The sequence shown here is derived from an EMBL/GenBank/DDBJ whole genome shotgun (WGS) entry which is preliminary data.</text>
</comment>
<keyword evidence="4" id="KW-1185">Reference proteome</keyword>
<dbReference type="Proteomes" id="UP000091857">
    <property type="component" value="Chromosome 3"/>
</dbReference>
<dbReference type="Gramene" id="Manes.03G128100.1.v8.1">
    <property type="protein sequence ID" value="Manes.03G128100.1.v8.1.CDS"/>
    <property type="gene ID" value="Manes.03G128100.v8.1"/>
</dbReference>
<dbReference type="Pfam" id="PF03181">
    <property type="entry name" value="BURP"/>
    <property type="match status" value="1"/>
</dbReference>
<accession>A0A2C9W9G7</accession>